<keyword evidence="2" id="KW-0238">DNA-binding</keyword>
<accession>A0A3A3YTY6</accession>
<feature type="domain" description="Helix-turn-helix" evidence="1">
    <location>
        <begin position="6"/>
        <end position="49"/>
    </location>
</feature>
<reference evidence="2 3" key="1">
    <citation type="submission" date="2018-09" db="EMBL/GenBank/DDBJ databases">
        <title>YIM 75000 draft genome.</title>
        <authorList>
            <person name="Tang S."/>
            <person name="Feng Y."/>
        </authorList>
    </citation>
    <scope>NUCLEOTIDE SEQUENCE [LARGE SCALE GENOMIC DNA]</scope>
    <source>
        <strain evidence="2 3">YIM 75000</strain>
    </source>
</reference>
<evidence type="ECO:0000313" key="2">
    <source>
        <dbReference type="EMBL" id="RJK92510.1"/>
    </source>
</evidence>
<evidence type="ECO:0000259" key="1">
    <source>
        <dbReference type="Pfam" id="PF12728"/>
    </source>
</evidence>
<protein>
    <submittedName>
        <fullName evidence="2">DNA-binding protein</fullName>
    </submittedName>
</protein>
<dbReference type="Proteomes" id="UP000265614">
    <property type="component" value="Unassembled WGS sequence"/>
</dbReference>
<evidence type="ECO:0000313" key="3">
    <source>
        <dbReference type="Proteomes" id="UP000265614"/>
    </source>
</evidence>
<dbReference type="Pfam" id="PF12728">
    <property type="entry name" value="HTH_17"/>
    <property type="match status" value="1"/>
</dbReference>
<dbReference type="GO" id="GO:0003677">
    <property type="term" value="F:DNA binding"/>
    <property type="evidence" value="ECO:0007669"/>
    <property type="project" value="UniProtKB-KW"/>
</dbReference>
<name>A0A3A3YTY6_9ACTN</name>
<dbReference type="EMBL" id="QZEZ01000014">
    <property type="protein sequence ID" value="RJK92510.1"/>
    <property type="molecule type" value="Genomic_DNA"/>
</dbReference>
<proteinExistence type="predicted"/>
<dbReference type="AlphaFoldDB" id="A0A3A3YTY6"/>
<dbReference type="InterPro" id="IPR041657">
    <property type="entry name" value="HTH_17"/>
</dbReference>
<gene>
    <name evidence="2" type="ORF">D5H78_18710</name>
</gene>
<comment type="caution">
    <text evidence="2">The sequence shown here is derived from an EMBL/GenBank/DDBJ whole genome shotgun (WGS) entry which is preliminary data.</text>
</comment>
<keyword evidence="3" id="KW-1185">Reference proteome</keyword>
<sequence>MELASLTRSDAAALLGTSEQAVTDLLEARRLLGLKQGRRWLIPAWQLNAETERGVLPGLDRVAAHFPGGLVALSSWATTASPDLDGHTPAQALARGAVDRVVSVARSLSAAGW</sequence>
<organism evidence="2 3">
    <name type="scientific">Vallicoccus soli</name>
    <dbReference type="NCBI Taxonomy" id="2339232"/>
    <lineage>
        <taxon>Bacteria</taxon>
        <taxon>Bacillati</taxon>
        <taxon>Actinomycetota</taxon>
        <taxon>Actinomycetes</taxon>
        <taxon>Motilibacterales</taxon>
        <taxon>Vallicoccaceae</taxon>
        <taxon>Vallicoccus</taxon>
    </lineage>
</organism>